<dbReference type="EMBL" id="JH712284">
    <property type="protein sequence ID" value="EFO25543.1"/>
    <property type="molecule type" value="Genomic_DNA"/>
</dbReference>
<dbReference type="CTD" id="9940329"/>
<organism evidence="1">
    <name type="scientific">Loa loa</name>
    <name type="common">Eye worm</name>
    <name type="synonym">Filaria loa</name>
    <dbReference type="NCBI Taxonomy" id="7209"/>
    <lineage>
        <taxon>Eukaryota</taxon>
        <taxon>Metazoa</taxon>
        <taxon>Ecdysozoa</taxon>
        <taxon>Nematoda</taxon>
        <taxon>Chromadorea</taxon>
        <taxon>Rhabditida</taxon>
        <taxon>Spirurina</taxon>
        <taxon>Spiruromorpha</taxon>
        <taxon>Filarioidea</taxon>
        <taxon>Onchocercidae</taxon>
        <taxon>Loa</taxon>
    </lineage>
</organism>
<protein>
    <submittedName>
        <fullName evidence="1">Uncharacterized protein</fullName>
    </submittedName>
</protein>
<dbReference type="GeneID" id="9940329"/>
<accession>A0A1S0U5F7</accession>
<dbReference type="AlphaFoldDB" id="A0A1S0U5F7"/>
<name>A0A1S0U5F7_LOALO</name>
<proteinExistence type="predicted"/>
<dbReference type="InParanoid" id="A0A1S0U5F7"/>
<sequence>MDQQNKQQIHSLHPDFKCEVTFRIRLVPDYTKNPANTSTNNQWVSPKFKTGVDQFQRHRIMHRKIQCGSDRIFCDFTSLIKVQLDSDPISICEYRDGCAGQIVSSLLNFNFKVVSKVIVKMYRYLLPDVLIYIFINDRLKSSKSARYFDT</sequence>
<gene>
    <name evidence="1" type="ORF">LOAG_02943</name>
</gene>
<dbReference type="KEGG" id="loa:LOAG_02943"/>
<dbReference type="RefSeq" id="XP_003138528.1">
    <property type="nucleotide sequence ID" value="XM_003138480.1"/>
</dbReference>
<reference evidence="1" key="1">
    <citation type="submission" date="2012-04" db="EMBL/GenBank/DDBJ databases">
        <title>The Genome Sequence of Loa loa.</title>
        <authorList>
            <consortium name="The Broad Institute Genome Sequencing Platform"/>
            <consortium name="Broad Institute Genome Sequencing Center for Infectious Disease"/>
            <person name="Nutman T.B."/>
            <person name="Fink D.L."/>
            <person name="Russ C."/>
            <person name="Young S."/>
            <person name="Zeng Q."/>
            <person name="Gargeya S."/>
            <person name="Alvarado L."/>
            <person name="Berlin A."/>
            <person name="Chapman S.B."/>
            <person name="Chen Z."/>
            <person name="Freedman E."/>
            <person name="Gellesch M."/>
            <person name="Goldberg J."/>
            <person name="Griggs A."/>
            <person name="Gujja S."/>
            <person name="Heilman E.R."/>
            <person name="Heiman D."/>
            <person name="Howarth C."/>
            <person name="Mehta T."/>
            <person name="Neiman D."/>
            <person name="Pearson M."/>
            <person name="Roberts A."/>
            <person name="Saif S."/>
            <person name="Shea T."/>
            <person name="Shenoy N."/>
            <person name="Sisk P."/>
            <person name="Stolte C."/>
            <person name="Sykes S."/>
            <person name="White J."/>
            <person name="Yandava C."/>
            <person name="Haas B."/>
            <person name="Henn M.R."/>
            <person name="Nusbaum C."/>
            <person name="Birren B."/>
        </authorList>
    </citation>
    <scope>NUCLEOTIDE SEQUENCE [LARGE SCALE GENOMIC DNA]</scope>
</reference>
<evidence type="ECO:0000313" key="1">
    <source>
        <dbReference type="EMBL" id="EFO25543.1"/>
    </source>
</evidence>